<keyword evidence="6 18" id="KW-0963">Cytoplasm</keyword>
<evidence type="ECO:0000256" key="4">
    <source>
        <dbReference type="ARBA" id="ARBA00004752"/>
    </source>
</evidence>
<dbReference type="InterPro" id="IPR013815">
    <property type="entry name" value="ATP_grasp_subdomain_1"/>
</dbReference>
<keyword evidence="14 21" id="KW-0464">Manganese</keyword>
<feature type="binding site" evidence="20">
    <location>
        <begin position="219"/>
        <end position="226"/>
    </location>
    <ligand>
        <name>ATP</name>
        <dbReference type="ChEBI" id="CHEBI:30616"/>
    </ligand>
</feature>
<evidence type="ECO:0000256" key="20">
    <source>
        <dbReference type="PIRSR" id="PIRSR039102-2"/>
    </source>
</evidence>
<dbReference type="Pfam" id="PF07478">
    <property type="entry name" value="Dala_Dala_lig_C"/>
    <property type="match status" value="1"/>
</dbReference>
<evidence type="ECO:0000256" key="6">
    <source>
        <dbReference type="ARBA" id="ARBA00022490"/>
    </source>
</evidence>
<dbReference type="PROSITE" id="PS50975">
    <property type="entry name" value="ATP_GRASP"/>
    <property type="match status" value="1"/>
</dbReference>
<comment type="subcellular location">
    <subcellularLocation>
        <location evidence="3 18">Cytoplasm</location>
    </subcellularLocation>
</comment>
<evidence type="ECO:0000256" key="8">
    <source>
        <dbReference type="ARBA" id="ARBA00022723"/>
    </source>
</evidence>
<dbReference type="GO" id="GO:0005524">
    <property type="term" value="F:ATP binding"/>
    <property type="evidence" value="ECO:0007669"/>
    <property type="project" value="UniProtKB-UniRule"/>
</dbReference>
<dbReference type="NCBIfam" id="TIGR01205">
    <property type="entry name" value="D_ala_D_alaTIGR"/>
    <property type="match status" value="1"/>
</dbReference>
<dbReference type="GO" id="GO:0009252">
    <property type="term" value="P:peptidoglycan biosynthetic process"/>
    <property type="evidence" value="ECO:0007669"/>
    <property type="project" value="UniProtKB-UniRule"/>
</dbReference>
<evidence type="ECO:0000256" key="15">
    <source>
        <dbReference type="ARBA" id="ARBA00023316"/>
    </source>
</evidence>
<dbReference type="PIRSF" id="PIRSF039102">
    <property type="entry name" value="Ddl/VanB"/>
    <property type="match status" value="1"/>
</dbReference>
<feature type="binding site" evidence="21">
    <location>
        <position position="315"/>
    </location>
    <ligand>
        <name>Mg(2+)</name>
        <dbReference type="ChEBI" id="CHEBI:18420"/>
        <label>2</label>
    </ligand>
</feature>
<comment type="similarity">
    <text evidence="5 18">Belongs to the D-alanine--D-alanine ligase family.</text>
</comment>
<name>A0A7D5GZ68_9PSED</name>
<feature type="binding site" evidence="21">
    <location>
        <position position="300"/>
    </location>
    <ligand>
        <name>Mg(2+)</name>
        <dbReference type="ChEBI" id="CHEBI:18420"/>
        <label>1</label>
    </ligand>
</feature>
<keyword evidence="8 21" id="KW-0479">Metal-binding</keyword>
<evidence type="ECO:0000313" key="25">
    <source>
        <dbReference type="Proteomes" id="UP000509568"/>
    </source>
</evidence>
<dbReference type="InterPro" id="IPR000291">
    <property type="entry name" value="D-Ala_lig_Van_CS"/>
</dbReference>
<dbReference type="PROSITE" id="PS00843">
    <property type="entry name" value="DALA_DALA_LIGASE_1"/>
    <property type="match status" value="1"/>
</dbReference>
<evidence type="ECO:0000256" key="16">
    <source>
        <dbReference type="ARBA" id="ARBA00047614"/>
    </source>
</evidence>
<evidence type="ECO:0000313" key="24">
    <source>
        <dbReference type="EMBL" id="QKZ03347.1"/>
    </source>
</evidence>
<evidence type="ECO:0000256" key="22">
    <source>
        <dbReference type="PROSITE-ProRule" id="PRU00409"/>
    </source>
</evidence>
<proteinExistence type="inferred from homology"/>
<comment type="cofactor">
    <cofactor evidence="1">
        <name>Mn(2+)</name>
        <dbReference type="ChEBI" id="CHEBI:29035"/>
    </cofactor>
</comment>
<dbReference type="GO" id="GO:0071555">
    <property type="term" value="P:cell wall organization"/>
    <property type="evidence" value="ECO:0007669"/>
    <property type="project" value="UniProtKB-KW"/>
</dbReference>
<evidence type="ECO:0000259" key="23">
    <source>
        <dbReference type="PROSITE" id="PS50975"/>
    </source>
</evidence>
<dbReference type="UniPathway" id="UPA00219"/>
<dbReference type="GO" id="GO:0008360">
    <property type="term" value="P:regulation of cell shape"/>
    <property type="evidence" value="ECO:0007669"/>
    <property type="project" value="UniProtKB-KW"/>
</dbReference>
<dbReference type="Gene3D" id="3.40.50.20">
    <property type="match status" value="1"/>
</dbReference>
<feature type="binding site" evidence="20">
    <location>
        <begin position="181"/>
        <end position="183"/>
    </location>
    <ligand>
        <name>ATP</name>
        <dbReference type="ChEBI" id="CHEBI:30616"/>
    </ligand>
</feature>
<keyword evidence="10 22" id="KW-0067">ATP-binding</keyword>
<dbReference type="SUPFAM" id="SSF56059">
    <property type="entry name" value="Glutathione synthetase ATP-binding domain-like"/>
    <property type="match status" value="1"/>
</dbReference>
<organism evidence="24 25">
    <name type="scientific">Pseudomonas eucalypticola</name>
    <dbReference type="NCBI Taxonomy" id="2599595"/>
    <lineage>
        <taxon>Bacteria</taxon>
        <taxon>Pseudomonadati</taxon>
        <taxon>Pseudomonadota</taxon>
        <taxon>Gammaproteobacteria</taxon>
        <taxon>Pseudomonadales</taxon>
        <taxon>Pseudomonadaceae</taxon>
        <taxon>Pseudomonas</taxon>
    </lineage>
</organism>
<feature type="active site" evidence="19">
    <location>
        <position position="16"/>
    </location>
</feature>
<evidence type="ECO:0000256" key="10">
    <source>
        <dbReference type="ARBA" id="ARBA00022840"/>
    </source>
</evidence>
<reference evidence="24 25" key="1">
    <citation type="submission" date="2020-06" db="EMBL/GenBank/DDBJ databases">
        <title>Pseudomonas eucalypticola sp. nov., an endophyte of Eucalyptus dunnii leaves with biocontrol ability of eucalyptus leaf blight.</title>
        <authorList>
            <person name="Liu Y."/>
            <person name="Song Z."/>
            <person name="Zeng H."/>
            <person name="Lu M."/>
            <person name="Wang X."/>
            <person name="Lian X."/>
            <person name="Zhang Q."/>
        </authorList>
    </citation>
    <scope>NUCLEOTIDE SEQUENCE [LARGE SCALE GENOMIC DNA]</scope>
    <source>
        <strain evidence="24 25">NP-1</strain>
    </source>
</reference>
<dbReference type="Pfam" id="PF01820">
    <property type="entry name" value="Dala_Dala_lig_N"/>
    <property type="match status" value="1"/>
</dbReference>
<evidence type="ECO:0000256" key="12">
    <source>
        <dbReference type="ARBA" id="ARBA00022960"/>
    </source>
</evidence>
<dbReference type="Gene3D" id="3.30.1490.20">
    <property type="entry name" value="ATP-grasp fold, A domain"/>
    <property type="match status" value="1"/>
</dbReference>
<dbReference type="NCBIfam" id="NF002528">
    <property type="entry name" value="PRK01966.1-4"/>
    <property type="match status" value="1"/>
</dbReference>
<keyword evidence="9 20" id="KW-0547">Nucleotide-binding</keyword>
<evidence type="ECO:0000256" key="14">
    <source>
        <dbReference type="ARBA" id="ARBA00023211"/>
    </source>
</evidence>
<dbReference type="GO" id="GO:0005829">
    <property type="term" value="C:cytosol"/>
    <property type="evidence" value="ECO:0007669"/>
    <property type="project" value="TreeGrafter"/>
</dbReference>
<accession>A0A7D5GZ68</accession>
<dbReference type="InterPro" id="IPR016185">
    <property type="entry name" value="PreATP-grasp_dom_sf"/>
</dbReference>
<comment type="cofactor">
    <cofactor evidence="21">
        <name>Mg(2+)</name>
        <dbReference type="ChEBI" id="CHEBI:18420"/>
    </cofactor>
    <cofactor evidence="21">
        <name>Mn(2+)</name>
        <dbReference type="ChEBI" id="CHEBI:29035"/>
    </cofactor>
    <text evidence="21">Binds 2 magnesium or manganese ions per subunit.</text>
</comment>
<keyword evidence="25" id="KW-1185">Reference proteome</keyword>
<dbReference type="EMBL" id="CP056030">
    <property type="protein sequence ID" value="QKZ03347.1"/>
    <property type="molecule type" value="Genomic_DNA"/>
</dbReference>
<feature type="active site" evidence="19">
    <location>
        <position position="189"/>
    </location>
</feature>
<feature type="binding site" evidence="20">
    <location>
        <begin position="312"/>
        <end position="313"/>
    </location>
    <ligand>
        <name>ATP</name>
        <dbReference type="ChEBI" id="CHEBI:30616"/>
    </ligand>
</feature>
<evidence type="ECO:0000256" key="5">
    <source>
        <dbReference type="ARBA" id="ARBA00010871"/>
    </source>
</evidence>
<dbReference type="InterPro" id="IPR005905">
    <property type="entry name" value="D_ala_D_ala"/>
</dbReference>
<dbReference type="RefSeq" id="WP_176570014.1">
    <property type="nucleotide sequence ID" value="NZ_CP056030.1"/>
</dbReference>
<comment type="catalytic activity">
    <reaction evidence="16 18">
        <text>2 D-alanine + ATP = D-alanyl-D-alanine + ADP + phosphate + H(+)</text>
        <dbReference type="Rhea" id="RHEA:11224"/>
        <dbReference type="ChEBI" id="CHEBI:15378"/>
        <dbReference type="ChEBI" id="CHEBI:30616"/>
        <dbReference type="ChEBI" id="CHEBI:43474"/>
        <dbReference type="ChEBI" id="CHEBI:57416"/>
        <dbReference type="ChEBI" id="CHEBI:57822"/>
        <dbReference type="ChEBI" id="CHEBI:456216"/>
        <dbReference type="EC" id="6.3.2.4"/>
    </reaction>
</comment>
<sequence length="364" mass="39079">MIKKTVAVLCGGASTEHKVSLLSATNVVRAIDRSRYDIVVIGIRESGEWYVLDASSFLIGGSNLESVRPALEGARVAVLPGGGPGQLLDLSTGLLLPKIDVVFPALHGGAGENGALQGLLCCLGIPFVGASVLGSAICMDKDVTKTLLVAAGLPVVPYILVTPDAITTYDAAVQALGWPLFVKPACQGSSVGVQKVKSRGAYESALVKAFRYDRKVLVESAIDGREIECAATGYREYVTSGCGEITPHADFYGYEAKYSVCSLAEIKVPATLPPQVSEEIHRLTQIAWQVLECSIMLRLDYFVTVDGDVYINEANTLPGFTDSSMFPKLWNVEGISNEALVSRLLVLAEERFVDEHKRNYPRHG</sequence>
<keyword evidence="12 18" id="KW-0133">Cell shape</keyword>
<dbReference type="FunFam" id="3.30.1490.20:FF:000007">
    <property type="entry name" value="D-alanine--D-alanine ligase"/>
    <property type="match status" value="1"/>
</dbReference>
<evidence type="ECO:0000256" key="11">
    <source>
        <dbReference type="ARBA" id="ARBA00022842"/>
    </source>
</evidence>
<keyword evidence="15 18" id="KW-0961">Cell wall biogenesis/degradation</keyword>
<evidence type="ECO:0000256" key="17">
    <source>
        <dbReference type="ARBA" id="ARBA00060592"/>
    </source>
</evidence>
<dbReference type="EC" id="6.3.2.4" evidence="18"/>
<feature type="active site" evidence="19">
    <location>
        <position position="324"/>
    </location>
</feature>
<feature type="binding site" evidence="21">
    <location>
        <position position="313"/>
    </location>
    <ligand>
        <name>Mg(2+)</name>
        <dbReference type="ChEBI" id="CHEBI:18420"/>
        <label>1</label>
    </ligand>
</feature>
<dbReference type="Proteomes" id="UP000509568">
    <property type="component" value="Chromosome"/>
</dbReference>
<keyword evidence="13 18" id="KW-0573">Peptidoglycan synthesis</keyword>
<dbReference type="HAMAP" id="MF_00047">
    <property type="entry name" value="Dala_Dala_lig"/>
    <property type="match status" value="1"/>
</dbReference>
<evidence type="ECO:0000256" key="18">
    <source>
        <dbReference type="HAMAP-Rule" id="MF_00047"/>
    </source>
</evidence>
<comment type="function">
    <text evidence="2 18">Cell wall formation.</text>
</comment>
<protein>
    <recommendedName>
        <fullName evidence="18">D-alanine--D-alanine ligase</fullName>
        <ecNumber evidence="18">6.3.2.4</ecNumber>
    </recommendedName>
    <alternativeName>
        <fullName evidence="18">D-Ala-D-Ala ligase</fullName>
    </alternativeName>
    <alternativeName>
        <fullName evidence="18">D-alanylalanine synthetase</fullName>
    </alternativeName>
</protein>
<dbReference type="InterPro" id="IPR011761">
    <property type="entry name" value="ATP-grasp"/>
</dbReference>
<evidence type="ECO:0000256" key="9">
    <source>
        <dbReference type="ARBA" id="ARBA00022741"/>
    </source>
</evidence>
<evidence type="ECO:0000256" key="2">
    <source>
        <dbReference type="ARBA" id="ARBA00003921"/>
    </source>
</evidence>
<keyword evidence="7 18" id="KW-0436">Ligase</keyword>
<feature type="binding site" evidence="20">
    <location>
        <position position="141"/>
    </location>
    <ligand>
        <name>ATP</name>
        <dbReference type="ChEBI" id="CHEBI:30616"/>
    </ligand>
</feature>
<dbReference type="InterPro" id="IPR011127">
    <property type="entry name" value="Dala_Dala_lig_N"/>
</dbReference>
<comment type="pathway">
    <text evidence="4 18">Cell wall biogenesis; peptidoglycan biosynthesis.</text>
</comment>
<feature type="domain" description="ATP-grasp" evidence="23">
    <location>
        <begin position="145"/>
        <end position="346"/>
    </location>
</feature>
<dbReference type="AlphaFoldDB" id="A0A7D5GZ68"/>
<evidence type="ECO:0000256" key="13">
    <source>
        <dbReference type="ARBA" id="ARBA00022984"/>
    </source>
</evidence>
<dbReference type="GO" id="GO:0046872">
    <property type="term" value="F:metal ion binding"/>
    <property type="evidence" value="ECO:0007669"/>
    <property type="project" value="UniProtKB-KW"/>
</dbReference>
<dbReference type="SUPFAM" id="SSF52440">
    <property type="entry name" value="PreATP-grasp domain"/>
    <property type="match status" value="1"/>
</dbReference>
<keyword evidence="11 21" id="KW-0460">Magnesium</keyword>
<evidence type="ECO:0000256" key="19">
    <source>
        <dbReference type="PIRSR" id="PIRSR039102-1"/>
    </source>
</evidence>
<dbReference type="PANTHER" id="PTHR23132:SF25">
    <property type="entry name" value="D-ALANINE--D-ALANINE LIGASE A"/>
    <property type="match status" value="1"/>
</dbReference>
<feature type="binding site" evidence="21">
    <location>
        <position position="313"/>
    </location>
    <ligand>
        <name>Mg(2+)</name>
        <dbReference type="ChEBI" id="CHEBI:18420"/>
        <label>2</label>
    </ligand>
</feature>
<comment type="pathway">
    <text evidence="17">Glycan biosynthesis.</text>
</comment>
<evidence type="ECO:0000256" key="21">
    <source>
        <dbReference type="PIRSR" id="PIRSR039102-3"/>
    </source>
</evidence>
<feature type="binding site" evidence="20">
    <location>
        <begin position="189"/>
        <end position="190"/>
    </location>
    <ligand>
        <name>ATP</name>
        <dbReference type="ChEBI" id="CHEBI:30616"/>
    </ligand>
</feature>
<dbReference type="PANTHER" id="PTHR23132">
    <property type="entry name" value="D-ALANINE--D-ALANINE LIGASE"/>
    <property type="match status" value="1"/>
</dbReference>
<evidence type="ECO:0000256" key="3">
    <source>
        <dbReference type="ARBA" id="ARBA00004496"/>
    </source>
</evidence>
<gene>
    <name evidence="18" type="primary">ddl</name>
    <name evidence="24" type="ORF">HWQ56_05920</name>
</gene>
<dbReference type="Gene3D" id="3.30.470.20">
    <property type="entry name" value="ATP-grasp fold, B domain"/>
    <property type="match status" value="1"/>
</dbReference>
<dbReference type="InterPro" id="IPR011095">
    <property type="entry name" value="Dala_Dala_lig_C"/>
</dbReference>
<evidence type="ECO:0000256" key="1">
    <source>
        <dbReference type="ARBA" id="ARBA00001936"/>
    </source>
</evidence>
<dbReference type="KEGG" id="pez:HWQ56_05920"/>
<dbReference type="GO" id="GO:0008716">
    <property type="term" value="F:D-alanine-D-alanine ligase activity"/>
    <property type="evidence" value="ECO:0007669"/>
    <property type="project" value="UniProtKB-UniRule"/>
</dbReference>
<evidence type="ECO:0000256" key="7">
    <source>
        <dbReference type="ARBA" id="ARBA00022598"/>
    </source>
</evidence>